<evidence type="ECO:0000313" key="8">
    <source>
        <dbReference type="Proteomes" id="UP000812440"/>
    </source>
</evidence>
<evidence type="ECO:0000313" key="7">
    <source>
        <dbReference type="EMBL" id="KAG8440304.1"/>
    </source>
</evidence>
<evidence type="ECO:0000259" key="4">
    <source>
        <dbReference type="PROSITE" id="PS50026"/>
    </source>
</evidence>
<gene>
    <name evidence="7" type="ORF">GDO86_006169</name>
</gene>
<dbReference type="InterPro" id="IPR000998">
    <property type="entry name" value="MAM_dom"/>
</dbReference>
<organism evidence="7 8">
    <name type="scientific">Hymenochirus boettgeri</name>
    <name type="common">Congo dwarf clawed frog</name>
    <dbReference type="NCBI Taxonomy" id="247094"/>
    <lineage>
        <taxon>Eukaryota</taxon>
        <taxon>Metazoa</taxon>
        <taxon>Chordata</taxon>
        <taxon>Craniata</taxon>
        <taxon>Vertebrata</taxon>
        <taxon>Euteleostomi</taxon>
        <taxon>Amphibia</taxon>
        <taxon>Batrachia</taxon>
        <taxon>Anura</taxon>
        <taxon>Pipoidea</taxon>
        <taxon>Pipidae</taxon>
        <taxon>Pipinae</taxon>
        <taxon>Hymenochirus</taxon>
    </lineage>
</organism>
<dbReference type="GO" id="GO:0016020">
    <property type="term" value="C:membrane"/>
    <property type="evidence" value="ECO:0007669"/>
    <property type="project" value="InterPro"/>
</dbReference>
<keyword evidence="1" id="KW-1015">Disulfide bond</keyword>
<dbReference type="PANTHER" id="PTHR23282">
    <property type="entry name" value="APICAL ENDOSOMAL GLYCOPROTEIN PRECURSOR"/>
    <property type="match status" value="1"/>
</dbReference>
<name>A0A8T2JA11_9PIPI</name>
<keyword evidence="8" id="KW-1185">Reference proteome</keyword>
<protein>
    <recommendedName>
        <fullName evidence="9">Meprin A subunit alpha</fullName>
    </recommendedName>
</protein>
<dbReference type="Pfam" id="PF22486">
    <property type="entry name" value="MATH_2"/>
    <property type="match status" value="1"/>
</dbReference>
<dbReference type="OrthoDB" id="291007at2759"/>
<comment type="caution">
    <text evidence="7">The sequence shown here is derived from an EMBL/GenBank/DDBJ whole genome shotgun (WGS) entry which is preliminary data.</text>
</comment>
<feature type="domain" description="EGF-like" evidence="4">
    <location>
        <begin position="327"/>
        <end position="367"/>
    </location>
</feature>
<dbReference type="InterPro" id="IPR008974">
    <property type="entry name" value="TRAF-like"/>
</dbReference>
<dbReference type="SUPFAM" id="SSF49599">
    <property type="entry name" value="TRAF domain-like"/>
    <property type="match status" value="1"/>
</dbReference>
<sequence>MYFNTHSGSIGHTALLESRILYPKRTQQCLQFFYKMNGSPQDKLVIWIRTDDGSGNIRKVKKIHTIKGDEDQNWKIAHVTLNANQKFRYVFQGIQGDNTTSSGGILLDDISLTETPCPNAVWVVRNFTEILRSTTKGDFIYSPRFYSPEGYGYGVSLYPHGSQNSTHKGYANIRFHMCSGENDVVLEWPALNRQVTITVLDQDPDIKLRMSLSRSFTTLSSHVIKSMNNISQWERPSVVGKFDPSCKCHRSLDYGWSRFISHSQLKRSFLKNDDLTLFVDFEDISHLNKTEVPIKISELQSQTFPMEWNRIAVQNRGNAKDHFIQNINNPCSPSPCMNGGVCVIEEGQANCRCSSSQAFFYTGEQCESKQIHGNVLGILIGGGAGTVVLALAVLAILSK</sequence>
<reference evidence="7" key="1">
    <citation type="thesis" date="2020" institute="ProQuest LLC" country="789 East Eisenhower Parkway, Ann Arbor, MI, USA">
        <title>Comparative Genomics and Chromosome Evolution.</title>
        <authorList>
            <person name="Mudd A.B."/>
        </authorList>
    </citation>
    <scope>NUCLEOTIDE SEQUENCE</scope>
    <source>
        <strain evidence="7">Female2</strain>
        <tissue evidence="7">Blood</tissue>
    </source>
</reference>
<evidence type="ECO:0000259" key="5">
    <source>
        <dbReference type="PROSITE" id="PS50060"/>
    </source>
</evidence>
<feature type="domain" description="MAM" evidence="5">
    <location>
        <begin position="1"/>
        <end position="119"/>
    </location>
</feature>
<feature type="transmembrane region" description="Helical" evidence="3">
    <location>
        <begin position="375"/>
        <end position="397"/>
    </location>
</feature>
<dbReference type="EMBL" id="JAACNH010000006">
    <property type="protein sequence ID" value="KAG8440304.1"/>
    <property type="molecule type" value="Genomic_DNA"/>
</dbReference>
<dbReference type="PROSITE" id="PS50060">
    <property type="entry name" value="MAM_2"/>
    <property type="match status" value="1"/>
</dbReference>
<comment type="caution">
    <text evidence="2">Lacks conserved residue(s) required for the propagation of feature annotation.</text>
</comment>
<keyword evidence="2" id="KW-0245">EGF-like domain</keyword>
<accession>A0A8T2JA11</accession>
<dbReference type="AlphaFoldDB" id="A0A8T2JA11"/>
<dbReference type="PANTHER" id="PTHR23282:SF142">
    <property type="entry name" value="MAM DOMAIN-CONTAINING PROTEIN"/>
    <property type="match status" value="1"/>
</dbReference>
<evidence type="ECO:0000256" key="2">
    <source>
        <dbReference type="PROSITE-ProRule" id="PRU00076"/>
    </source>
</evidence>
<dbReference type="Pfam" id="PF00629">
    <property type="entry name" value="MAM"/>
    <property type="match status" value="1"/>
</dbReference>
<dbReference type="InterPro" id="IPR000742">
    <property type="entry name" value="EGF"/>
</dbReference>
<dbReference type="CDD" id="cd06263">
    <property type="entry name" value="MAM"/>
    <property type="match status" value="1"/>
</dbReference>
<evidence type="ECO:0000259" key="6">
    <source>
        <dbReference type="PROSITE" id="PS50144"/>
    </source>
</evidence>
<dbReference type="SUPFAM" id="SSF57196">
    <property type="entry name" value="EGF/Laminin"/>
    <property type="match status" value="1"/>
</dbReference>
<keyword evidence="3" id="KW-0472">Membrane</keyword>
<evidence type="ECO:0000256" key="1">
    <source>
        <dbReference type="ARBA" id="ARBA00023157"/>
    </source>
</evidence>
<dbReference type="Gene3D" id="2.60.120.200">
    <property type="match status" value="1"/>
</dbReference>
<dbReference type="Gene3D" id="2.10.25.10">
    <property type="entry name" value="Laminin"/>
    <property type="match status" value="1"/>
</dbReference>
<keyword evidence="3" id="KW-0812">Transmembrane</keyword>
<keyword evidence="3" id="KW-1133">Transmembrane helix</keyword>
<dbReference type="InterPro" id="IPR051560">
    <property type="entry name" value="MAM_domain-containing"/>
</dbReference>
<evidence type="ECO:0008006" key="9">
    <source>
        <dbReference type="Google" id="ProtNLM"/>
    </source>
</evidence>
<dbReference type="InterPro" id="IPR002083">
    <property type="entry name" value="MATH/TRAF_dom"/>
</dbReference>
<dbReference type="SMART" id="SM00137">
    <property type="entry name" value="MAM"/>
    <property type="match status" value="1"/>
</dbReference>
<dbReference type="Gene3D" id="2.60.210.10">
    <property type="entry name" value="Apoptosis, Tumor Necrosis Factor Receptor Associated Protein 2, Chain A"/>
    <property type="match status" value="1"/>
</dbReference>
<dbReference type="PROSITE" id="PS50026">
    <property type="entry name" value="EGF_3"/>
    <property type="match status" value="1"/>
</dbReference>
<dbReference type="Proteomes" id="UP000812440">
    <property type="component" value="Chromosome 3"/>
</dbReference>
<dbReference type="InterPro" id="IPR013320">
    <property type="entry name" value="ConA-like_dom_sf"/>
</dbReference>
<dbReference type="CDD" id="cd00054">
    <property type="entry name" value="EGF_CA"/>
    <property type="match status" value="1"/>
</dbReference>
<dbReference type="PRINTS" id="PR00020">
    <property type="entry name" value="MAMDOMAIN"/>
</dbReference>
<dbReference type="FunFam" id="2.60.210.10:FF:000009">
    <property type="entry name" value="Meprin A subunit"/>
    <property type="match status" value="1"/>
</dbReference>
<dbReference type="FunFam" id="2.10.25.10:FF:000363">
    <property type="entry name" value="Meprin A subunit"/>
    <property type="match status" value="1"/>
</dbReference>
<feature type="domain" description="MATH" evidence="6">
    <location>
        <begin position="117"/>
        <end position="281"/>
    </location>
</feature>
<dbReference type="PROSITE" id="PS50144">
    <property type="entry name" value="MATH"/>
    <property type="match status" value="1"/>
</dbReference>
<proteinExistence type="predicted"/>
<dbReference type="SUPFAM" id="SSF49899">
    <property type="entry name" value="Concanavalin A-like lectins/glucanases"/>
    <property type="match status" value="1"/>
</dbReference>
<evidence type="ECO:0000256" key="3">
    <source>
        <dbReference type="SAM" id="Phobius"/>
    </source>
</evidence>